<comment type="subcellular location">
    <subcellularLocation>
        <location evidence="1">Cell outer membrane</location>
    </subcellularLocation>
</comment>
<keyword evidence="3" id="KW-0812">Transmembrane</keyword>
<sequence length="680" mass="76533">MKRKRGISRILSAVLCFCLVSPLFVLSPVSAAAPKTLQIRQAQTMTLSNNTEITKTYNEILLKEIQYTEAVKEIKAKVKNLTSFRWTPLLSFKFPEQLDMSEEYDLNVKPLNLQTEIDILRHKQTAQESEELAKINKAYLTAYVNQEKVSFTEERLAAAEEELARNQSRLALGQATQSDIDTMQKSVDTLTGDLAQQKRNLQTALEEVSDLIHLDVTSGYTLASPVVDAEIPREDLESIIEHAMEESQTIYEAEMAVSTAKVNMDSYESLMRSQYGSKLNAIDNFLNQVKRGEDVDYAAFQLKYNEMLNSFDSPWNGSIKILFFRFTKEWFKGEIDGTRYIENDLYALLTACKEYQAAVSDLESAEKTLRSEITASYESIVTARNAYLELEKTVEQNREDLERLSGLNQLGKAEYSEVKTKQEEYQTSQMDYIDALAEYNELLYDLDATTCGAISPYFDSTSVSTDAGSGADSYVVDDATVPHYYIYTDISDLVFVFGLEIPEDFDPAITDFEIWYAGTQIGERTPADQQLRHLALDYQGTSKLTVRLYDNDTFVSECEIDTTVPRDVLPIEGAQETQEAEETQCGSYKVETVPHGSISTSTLTLTLDAGLGAAYYRIENADGTSVYSEELVPVEESFSYLTLLIGSLGEVRLSLYDKEQNPIGTASFHEDTQTVWIAAQ</sequence>
<evidence type="ECO:0000256" key="4">
    <source>
        <dbReference type="ARBA" id="ARBA00023136"/>
    </source>
</evidence>
<evidence type="ECO:0000256" key="1">
    <source>
        <dbReference type="ARBA" id="ARBA00004442"/>
    </source>
</evidence>
<accession>A0A9D1DEI7</accession>
<dbReference type="AlphaFoldDB" id="A0A9D1DEI7"/>
<feature type="signal peptide" evidence="7">
    <location>
        <begin position="1"/>
        <end position="32"/>
    </location>
</feature>
<reference evidence="8" key="2">
    <citation type="journal article" date="2021" name="PeerJ">
        <title>Extensive microbial diversity within the chicken gut microbiome revealed by metagenomics and culture.</title>
        <authorList>
            <person name="Gilroy R."/>
            <person name="Ravi A."/>
            <person name="Getino M."/>
            <person name="Pursley I."/>
            <person name="Horton D.L."/>
            <person name="Alikhan N.F."/>
            <person name="Baker D."/>
            <person name="Gharbi K."/>
            <person name="Hall N."/>
            <person name="Watson M."/>
            <person name="Adriaenssens E.M."/>
            <person name="Foster-Nyarko E."/>
            <person name="Jarju S."/>
            <person name="Secka A."/>
            <person name="Antonio M."/>
            <person name="Oren A."/>
            <person name="Chaudhuri R.R."/>
            <person name="La Ragione R."/>
            <person name="Hildebrand F."/>
            <person name="Pallen M.J."/>
        </authorList>
    </citation>
    <scope>NUCLEOTIDE SEQUENCE</scope>
    <source>
        <strain evidence="8">ChiSxjej1B13-7958</strain>
    </source>
</reference>
<dbReference type="InterPro" id="IPR051906">
    <property type="entry name" value="TolC-like"/>
</dbReference>
<reference evidence="8" key="1">
    <citation type="submission" date="2020-10" db="EMBL/GenBank/DDBJ databases">
        <authorList>
            <person name="Gilroy R."/>
        </authorList>
    </citation>
    <scope>NUCLEOTIDE SEQUENCE</scope>
    <source>
        <strain evidence="8">ChiSxjej1B13-7958</strain>
    </source>
</reference>
<keyword evidence="4" id="KW-0472">Membrane</keyword>
<evidence type="ECO:0000256" key="2">
    <source>
        <dbReference type="ARBA" id="ARBA00022452"/>
    </source>
</evidence>
<evidence type="ECO:0000256" key="3">
    <source>
        <dbReference type="ARBA" id="ARBA00022692"/>
    </source>
</evidence>
<dbReference type="GO" id="GO:0009279">
    <property type="term" value="C:cell outer membrane"/>
    <property type="evidence" value="ECO:0007669"/>
    <property type="project" value="UniProtKB-SubCell"/>
</dbReference>
<evidence type="ECO:0000256" key="5">
    <source>
        <dbReference type="ARBA" id="ARBA00023237"/>
    </source>
</evidence>
<dbReference type="PANTHER" id="PTHR30026">
    <property type="entry name" value="OUTER MEMBRANE PROTEIN TOLC"/>
    <property type="match status" value="1"/>
</dbReference>
<comment type="caution">
    <text evidence="8">The sequence shown here is derived from an EMBL/GenBank/DDBJ whole genome shotgun (WGS) entry which is preliminary data.</text>
</comment>
<protein>
    <submittedName>
        <fullName evidence="8">TolC family protein</fullName>
    </submittedName>
</protein>
<gene>
    <name evidence="8" type="ORF">IAB89_06965</name>
</gene>
<keyword evidence="6" id="KW-0175">Coiled coil</keyword>
<dbReference type="SUPFAM" id="SSF56954">
    <property type="entry name" value="Outer membrane efflux proteins (OEP)"/>
    <property type="match status" value="2"/>
</dbReference>
<dbReference type="GO" id="GO:0015562">
    <property type="term" value="F:efflux transmembrane transporter activity"/>
    <property type="evidence" value="ECO:0007669"/>
    <property type="project" value="InterPro"/>
</dbReference>
<keyword evidence="5" id="KW-0998">Cell outer membrane</keyword>
<dbReference type="EMBL" id="DVGZ01000073">
    <property type="protein sequence ID" value="HIR47385.1"/>
    <property type="molecule type" value="Genomic_DNA"/>
</dbReference>
<evidence type="ECO:0000256" key="7">
    <source>
        <dbReference type="SAM" id="SignalP"/>
    </source>
</evidence>
<keyword evidence="2" id="KW-1134">Transmembrane beta strand</keyword>
<dbReference type="GO" id="GO:1990281">
    <property type="term" value="C:efflux pump complex"/>
    <property type="evidence" value="ECO:0007669"/>
    <property type="project" value="TreeGrafter"/>
</dbReference>
<feature type="coiled-coil region" evidence="6">
    <location>
        <begin position="352"/>
        <end position="407"/>
    </location>
</feature>
<proteinExistence type="predicted"/>
<feature type="chain" id="PRO_5038365954" evidence="7">
    <location>
        <begin position="33"/>
        <end position="680"/>
    </location>
</feature>
<dbReference type="Proteomes" id="UP000824242">
    <property type="component" value="Unassembled WGS sequence"/>
</dbReference>
<evidence type="ECO:0000313" key="9">
    <source>
        <dbReference type="Proteomes" id="UP000824242"/>
    </source>
</evidence>
<keyword evidence="7" id="KW-0732">Signal</keyword>
<organism evidence="8 9">
    <name type="scientific">Candidatus Caccousia avicola</name>
    <dbReference type="NCBI Taxonomy" id="2840721"/>
    <lineage>
        <taxon>Bacteria</taxon>
        <taxon>Bacillati</taxon>
        <taxon>Bacillota</taxon>
        <taxon>Clostridia</taxon>
        <taxon>Eubacteriales</taxon>
        <taxon>Oscillospiraceae</taxon>
        <taxon>Oscillospiraceae incertae sedis</taxon>
        <taxon>Candidatus Caccousia</taxon>
    </lineage>
</organism>
<feature type="coiled-coil region" evidence="6">
    <location>
        <begin position="149"/>
        <end position="214"/>
    </location>
</feature>
<dbReference type="Gene3D" id="1.20.1600.10">
    <property type="entry name" value="Outer membrane efflux proteins (OEP)"/>
    <property type="match status" value="2"/>
</dbReference>
<evidence type="ECO:0000256" key="6">
    <source>
        <dbReference type="SAM" id="Coils"/>
    </source>
</evidence>
<evidence type="ECO:0000313" key="8">
    <source>
        <dbReference type="EMBL" id="HIR47385.1"/>
    </source>
</evidence>
<dbReference type="GO" id="GO:0015288">
    <property type="term" value="F:porin activity"/>
    <property type="evidence" value="ECO:0007669"/>
    <property type="project" value="TreeGrafter"/>
</dbReference>
<dbReference type="PANTHER" id="PTHR30026:SF20">
    <property type="entry name" value="OUTER MEMBRANE PROTEIN TOLC"/>
    <property type="match status" value="1"/>
</dbReference>
<name>A0A9D1DEI7_9FIRM</name>